<evidence type="ECO:0000256" key="2">
    <source>
        <dbReference type="ARBA" id="ARBA00009077"/>
    </source>
</evidence>
<sequence length="395" mass="42760">MTHPTNLTGFNTRAIHVGQSPDPTTGATIPPIYVSSTYTQDGLGQHRGYEYGRGDNPTREALEAALASLEDGDFAVTFASGMAAGDSILRMLKPGDEVVAGLDLYGGVYRLLETVYRPHHHTQVRYIDLTRIDAVPASLSEKTRILWVETPSNPLLQVADIQALATVAHESGALLVVDNTFASPYLQNPLHWGADLVVHSMTKYIAGHSDAIGGAVLGRDPSLGEHLRFIRNAAGATLGPFEAWLILRGLKTLGVRMDRHVANAERVADFLAHHPAVARVYYPGHWTEEAGRIVARQMRAPGGMVSFEVHSALAPDLAAMGRLFTRFRVFSLAESLGGVESLVGHPATMTHAALPAFVRSERGIRDQLIRLSVGIEDYADLEADLRLALDALLEA</sequence>
<evidence type="ECO:0000256" key="1">
    <source>
        <dbReference type="ARBA" id="ARBA00001933"/>
    </source>
</evidence>
<proteinExistence type="inferred from homology"/>
<gene>
    <name evidence="6" type="ordered locus">Sulac_0359</name>
</gene>
<dbReference type="Pfam" id="PF01053">
    <property type="entry name" value="Cys_Met_Meta_PP"/>
    <property type="match status" value="1"/>
</dbReference>
<feature type="modified residue" description="N6-(pyridoxal phosphate)lysine" evidence="4">
    <location>
        <position position="203"/>
    </location>
</feature>
<evidence type="ECO:0000256" key="4">
    <source>
        <dbReference type="PIRSR" id="PIRSR001434-2"/>
    </source>
</evidence>
<evidence type="ECO:0000256" key="5">
    <source>
        <dbReference type="RuleBase" id="RU362118"/>
    </source>
</evidence>
<comment type="cofactor">
    <cofactor evidence="1 5">
        <name>pyridoxal 5'-phosphate</name>
        <dbReference type="ChEBI" id="CHEBI:597326"/>
    </cofactor>
</comment>
<dbReference type="PATRIC" id="fig|679936.5.peg.362"/>
<reference evidence="7" key="1">
    <citation type="submission" date="2011-12" db="EMBL/GenBank/DDBJ databases">
        <title>The complete genome of chromosome of Sulfobacillus acidophilus DSM 10332.</title>
        <authorList>
            <person name="Lucas S."/>
            <person name="Han J."/>
            <person name="Lapidus A."/>
            <person name="Bruce D."/>
            <person name="Goodwin L."/>
            <person name="Pitluck S."/>
            <person name="Peters L."/>
            <person name="Kyrpides N."/>
            <person name="Mavromatis K."/>
            <person name="Ivanova N."/>
            <person name="Mikhailova N."/>
            <person name="Chertkov O."/>
            <person name="Saunders E."/>
            <person name="Detter J.C."/>
            <person name="Tapia R."/>
            <person name="Han C."/>
            <person name="Land M."/>
            <person name="Hauser L."/>
            <person name="Markowitz V."/>
            <person name="Cheng J.-F."/>
            <person name="Hugenholtz P."/>
            <person name="Woyke T."/>
            <person name="Wu D."/>
            <person name="Pukall R."/>
            <person name="Gehrich-Schroeter G."/>
            <person name="Schneider S."/>
            <person name="Klenk H.-P."/>
            <person name="Eisen J.A."/>
        </authorList>
    </citation>
    <scope>NUCLEOTIDE SEQUENCE [LARGE SCALE GENOMIC DNA]</scope>
    <source>
        <strain evidence="7">ATCC 700253 / DSM 10332 / NAL</strain>
    </source>
</reference>
<dbReference type="CDD" id="cd00614">
    <property type="entry name" value="CGS_like"/>
    <property type="match status" value="1"/>
</dbReference>
<dbReference type="PIRSF" id="PIRSF001434">
    <property type="entry name" value="CGS"/>
    <property type="match status" value="1"/>
</dbReference>
<dbReference type="InterPro" id="IPR000277">
    <property type="entry name" value="Cys/Met-Metab_PyrdxlP-dep_enz"/>
</dbReference>
<dbReference type="GO" id="GO:0004123">
    <property type="term" value="F:cystathionine gamma-lyase activity"/>
    <property type="evidence" value="ECO:0007669"/>
    <property type="project" value="TreeGrafter"/>
</dbReference>
<dbReference type="GO" id="GO:0030170">
    <property type="term" value="F:pyridoxal phosphate binding"/>
    <property type="evidence" value="ECO:0007669"/>
    <property type="project" value="InterPro"/>
</dbReference>
<dbReference type="InterPro" id="IPR015424">
    <property type="entry name" value="PyrdxlP-dep_Trfase"/>
</dbReference>
<comment type="similarity">
    <text evidence="2 5">Belongs to the trans-sulfuration enzymes family.</text>
</comment>
<dbReference type="GO" id="GO:0005737">
    <property type="term" value="C:cytoplasm"/>
    <property type="evidence" value="ECO:0007669"/>
    <property type="project" value="TreeGrafter"/>
</dbReference>
<dbReference type="STRING" id="679936.Sulac_0359"/>
<dbReference type="SUPFAM" id="SSF53383">
    <property type="entry name" value="PLP-dependent transferases"/>
    <property type="match status" value="1"/>
</dbReference>
<reference evidence="6 7" key="2">
    <citation type="journal article" date="2012" name="Stand. Genomic Sci.">
        <title>Complete genome sequence of the moderately thermophilic mineral-sulfide-oxidizing firmicute Sulfobacillus acidophilus type strain (NAL(T)).</title>
        <authorList>
            <person name="Anderson I."/>
            <person name="Chertkov O."/>
            <person name="Chen A."/>
            <person name="Saunders E."/>
            <person name="Lapidus A."/>
            <person name="Nolan M."/>
            <person name="Lucas S."/>
            <person name="Hammon N."/>
            <person name="Deshpande S."/>
            <person name="Cheng J.F."/>
            <person name="Han C."/>
            <person name="Tapia R."/>
            <person name="Goodwin L.A."/>
            <person name="Pitluck S."/>
            <person name="Liolios K."/>
            <person name="Pagani I."/>
            <person name="Ivanova N."/>
            <person name="Mikhailova N."/>
            <person name="Pati A."/>
            <person name="Palaniappan K."/>
            <person name="Land M."/>
            <person name="Pan C."/>
            <person name="Rohde M."/>
            <person name="Pukall R."/>
            <person name="Goker M."/>
            <person name="Detter J.C."/>
            <person name="Woyke T."/>
            <person name="Bristow J."/>
            <person name="Eisen J.A."/>
            <person name="Markowitz V."/>
            <person name="Hugenholtz P."/>
            <person name="Kyrpides N.C."/>
            <person name="Klenk H.P."/>
            <person name="Mavromatis K."/>
        </authorList>
    </citation>
    <scope>NUCLEOTIDE SEQUENCE [LARGE SCALE GENOMIC DNA]</scope>
    <source>
        <strain evidence="7">ATCC 700253 / DSM 10332 / NAL</strain>
    </source>
</reference>
<dbReference type="GO" id="GO:0003962">
    <property type="term" value="F:cystathionine gamma-synthase activity"/>
    <property type="evidence" value="ECO:0007669"/>
    <property type="project" value="TreeGrafter"/>
</dbReference>
<organism evidence="6 7">
    <name type="scientific">Sulfobacillus acidophilus (strain ATCC 700253 / DSM 10332 / NAL)</name>
    <dbReference type="NCBI Taxonomy" id="679936"/>
    <lineage>
        <taxon>Bacteria</taxon>
        <taxon>Bacillati</taxon>
        <taxon>Bacillota</taxon>
        <taxon>Clostridia</taxon>
        <taxon>Eubacteriales</taxon>
        <taxon>Clostridiales Family XVII. Incertae Sedis</taxon>
        <taxon>Sulfobacillus</taxon>
    </lineage>
</organism>
<dbReference type="FunFam" id="3.40.640.10:FF:000009">
    <property type="entry name" value="Cystathionine gamma-synthase homolog"/>
    <property type="match status" value="1"/>
</dbReference>
<dbReference type="KEGG" id="sap:Sulac_0359"/>
<dbReference type="Proteomes" id="UP000005439">
    <property type="component" value="Chromosome"/>
</dbReference>
<keyword evidence="3 4" id="KW-0663">Pyridoxal phosphate</keyword>
<dbReference type="EMBL" id="CP003179">
    <property type="protein sequence ID" value="AEW03928.1"/>
    <property type="molecule type" value="Genomic_DNA"/>
</dbReference>
<dbReference type="Gene3D" id="3.40.640.10">
    <property type="entry name" value="Type I PLP-dependent aspartate aminotransferase-like (Major domain)"/>
    <property type="match status" value="1"/>
</dbReference>
<dbReference type="Gene3D" id="3.90.1150.10">
    <property type="entry name" value="Aspartate Aminotransferase, domain 1"/>
    <property type="match status" value="1"/>
</dbReference>
<keyword evidence="7" id="KW-1185">Reference proteome</keyword>
<dbReference type="InterPro" id="IPR015421">
    <property type="entry name" value="PyrdxlP-dep_Trfase_major"/>
</dbReference>
<evidence type="ECO:0000313" key="6">
    <source>
        <dbReference type="EMBL" id="AEW03928.1"/>
    </source>
</evidence>
<dbReference type="HOGENOM" id="CLU_018986_2_0_9"/>
<evidence type="ECO:0000313" key="7">
    <source>
        <dbReference type="Proteomes" id="UP000005439"/>
    </source>
</evidence>
<dbReference type="PANTHER" id="PTHR11808">
    <property type="entry name" value="TRANS-SULFURATION ENZYME FAMILY MEMBER"/>
    <property type="match status" value="1"/>
</dbReference>
<dbReference type="AlphaFoldDB" id="G8TY21"/>
<dbReference type="GO" id="GO:0019343">
    <property type="term" value="P:cysteine biosynthetic process via cystathionine"/>
    <property type="evidence" value="ECO:0007669"/>
    <property type="project" value="TreeGrafter"/>
</dbReference>
<dbReference type="PANTHER" id="PTHR11808:SF15">
    <property type="entry name" value="CYSTATHIONINE GAMMA-LYASE"/>
    <property type="match status" value="1"/>
</dbReference>
<name>G8TY21_SULAD</name>
<protein>
    <submittedName>
        <fullName evidence="6">Cys/Met metabolism pyridoxal-phosphate-dependent protein</fullName>
    </submittedName>
</protein>
<accession>G8TY21</accession>
<dbReference type="InterPro" id="IPR015422">
    <property type="entry name" value="PyrdxlP-dep_Trfase_small"/>
</dbReference>
<evidence type="ECO:0000256" key="3">
    <source>
        <dbReference type="ARBA" id="ARBA00022898"/>
    </source>
</evidence>
<dbReference type="GO" id="GO:0019346">
    <property type="term" value="P:transsulfuration"/>
    <property type="evidence" value="ECO:0007669"/>
    <property type="project" value="InterPro"/>
</dbReference>